<reference evidence="2" key="1">
    <citation type="submission" date="2013-07" db="EMBL/GenBank/DDBJ databases">
        <title>Sub-species coevolution in mutualistic symbiosis.</title>
        <authorList>
            <person name="Murfin K."/>
            <person name="Klassen J."/>
            <person name="Lee M."/>
            <person name="Forst S."/>
            <person name="Stock P."/>
            <person name="Goodrich-Blair H."/>
        </authorList>
    </citation>
    <scope>NUCLEOTIDE SEQUENCE [LARGE SCALE GENOMIC DNA]</scope>
    <source>
        <strain evidence="2">Puntauvense</strain>
    </source>
</reference>
<accession>A0A077NKJ7</accession>
<dbReference type="HOGENOM" id="CLU_2995664_0_0_6"/>
<dbReference type="EMBL" id="CBSW010000261">
    <property type="protein sequence ID" value="CDG98817.1"/>
    <property type="molecule type" value="Genomic_DNA"/>
</dbReference>
<protein>
    <submittedName>
        <fullName evidence="2">Uncharacterized protein</fullName>
    </submittedName>
</protein>
<keyword evidence="1" id="KW-0812">Transmembrane</keyword>
<keyword evidence="1" id="KW-1133">Transmembrane helix</keyword>
<organism evidence="2">
    <name type="scientific">Xenorhabdus bovienii str. puntauvense</name>
    <dbReference type="NCBI Taxonomy" id="1398201"/>
    <lineage>
        <taxon>Bacteria</taxon>
        <taxon>Pseudomonadati</taxon>
        <taxon>Pseudomonadota</taxon>
        <taxon>Gammaproteobacteria</taxon>
        <taxon>Enterobacterales</taxon>
        <taxon>Morganellaceae</taxon>
        <taxon>Xenorhabdus</taxon>
    </lineage>
</organism>
<name>A0A077NKJ7_XENBV</name>
<gene>
    <name evidence="2" type="ORF">XBP1_560001</name>
</gene>
<keyword evidence="1" id="KW-0472">Membrane</keyword>
<feature type="transmembrane region" description="Helical" evidence="1">
    <location>
        <begin position="6"/>
        <end position="27"/>
    </location>
</feature>
<dbReference type="AlphaFoldDB" id="A0A077NKJ7"/>
<sequence>MPTIEWPIIFSIHLITSLINFKSIILLSKIYELMILLTYGHCHDLWNYIYFFKIYSM</sequence>
<evidence type="ECO:0000256" key="1">
    <source>
        <dbReference type="SAM" id="Phobius"/>
    </source>
</evidence>
<dbReference type="Proteomes" id="UP000028511">
    <property type="component" value="Unassembled WGS sequence"/>
</dbReference>
<evidence type="ECO:0000313" key="2">
    <source>
        <dbReference type="EMBL" id="CDG98817.1"/>
    </source>
</evidence>
<comment type="caution">
    <text evidence="2">The sequence shown here is derived from an EMBL/GenBank/DDBJ whole genome shotgun (WGS) entry which is preliminary data.</text>
</comment>
<proteinExistence type="predicted"/>